<keyword evidence="10" id="KW-0969">Cilium</keyword>
<feature type="coiled-coil region" evidence="8">
    <location>
        <begin position="30"/>
        <end position="124"/>
    </location>
</feature>
<keyword evidence="5" id="KW-0653">Protein transport</keyword>
<keyword evidence="10" id="KW-0282">Flagellum</keyword>
<dbReference type="Pfam" id="PF02108">
    <property type="entry name" value="FliH"/>
    <property type="match status" value="1"/>
</dbReference>
<evidence type="ECO:0000256" key="1">
    <source>
        <dbReference type="ARBA" id="ARBA00003041"/>
    </source>
</evidence>
<evidence type="ECO:0000256" key="4">
    <source>
        <dbReference type="ARBA" id="ARBA00022795"/>
    </source>
</evidence>
<evidence type="ECO:0000256" key="8">
    <source>
        <dbReference type="SAM" id="Coils"/>
    </source>
</evidence>
<gene>
    <name evidence="10" type="ORF">SAMN05421677_108154</name>
</gene>
<dbReference type="GO" id="GO:0005829">
    <property type="term" value="C:cytosol"/>
    <property type="evidence" value="ECO:0007669"/>
    <property type="project" value="TreeGrafter"/>
</dbReference>
<dbReference type="PANTHER" id="PTHR34982:SF1">
    <property type="entry name" value="FLAGELLAR ASSEMBLY PROTEIN FLIH"/>
    <property type="match status" value="1"/>
</dbReference>
<evidence type="ECO:0000256" key="5">
    <source>
        <dbReference type="ARBA" id="ARBA00022927"/>
    </source>
</evidence>
<dbReference type="EMBL" id="FNIZ01000008">
    <property type="protein sequence ID" value="SDO84416.1"/>
    <property type="molecule type" value="Genomic_DNA"/>
</dbReference>
<proteinExistence type="inferred from homology"/>
<dbReference type="NCBIfam" id="TIGR03825">
    <property type="entry name" value="FliH_bacil"/>
    <property type="match status" value="1"/>
</dbReference>
<evidence type="ECO:0000313" key="10">
    <source>
        <dbReference type="EMBL" id="SDO84416.1"/>
    </source>
</evidence>
<keyword evidence="6" id="KW-1006">Bacterial flagellum protein export</keyword>
<dbReference type="OrthoDB" id="19020at2"/>
<dbReference type="PANTHER" id="PTHR34982">
    <property type="entry name" value="YOP PROTEINS TRANSLOCATION PROTEIN L"/>
    <property type="match status" value="1"/>
</dbReference>
<evidence type="ECO:0000256" key="3">
    <source>
        <dbReference type="ARBA" id="ARBA00022448"/>
    </source>
</evidence>
<dbReference type="Proteomes" id="UP000198860">
    <property type="component" value="Unassembled WGS sequence"/>
</dbReference>
<keyword evidence="11" id="KW-1185">Reference proteome</keyword>
<dbReference type="STRING" id="240303.SAMN05421677_108154"/>
<dbReference type="InterPro" id="IPR018035">
    <property type="entry name" value="Flagellar_FliH/T3SS_HrpE"/>
</dbReference>
<dbReference type="InterPro" id="IPR022524">
    <property type="entry name" value="FliH_Bacilli"/>
</dbReference>
<feature type="domain" description="Flagellar assembly protein FliH/Type III secretion system HrpE" evidence="9">
    <location>
        <begin position="109"/>
        <end position="237"/>
    </location>
</feature>
<evidence type="ECO:0000259" key="9">
    <source>
        <dbReference type="Pfam" id="PF02108"/>
    </source>
</evidence>
<organism evidence="10 11">
    <name type="scientific">Halobacillus aidingensis</name>
    <dbReference type="NCBI Taxonomy" id="240303"/>
    <lineage>
        <taxon>Bacteria</taxon>
        <taxon>Bacillati</taxon>
        <taxon>Bacillota</taxon>
        <taxon>Bacilli</taxon>
        <taxon>Bacillales</taxon>
        <taxon>Bacillaceae</taxon>
        <taxon>Halobacillus</taxon>
    </lineage>
</organism>
<dbReference type="RefSeq" id="WP_089652417.1">
    <property type="nucleotide sequence ID" value="NZ_FNIZ01000008.1"/>
</dbReference>
<dbReference type="InterPro" id="IPR051472">
    <property type="entry name" value="T3SS_Stator/FliH"/>
</dbReference>
<keyword evidence="4" id="KW-1005">Bacterial flagellum biogenesis</keyword>
<dbReference type="GO" id="GO:0044781">
    <property type="term" value="P:bacterial-type flagellum organization"/>
    <property type="evidence" value="ECO:0007669"/>
    <property type="project" value="UniProtKB-KW"/>
</dbReference>
<comment type="similarity">
    <text evidence="2">Belongs to the FliH family.</text>
</comment>
<evidence type="ECO:0000256" key="6">
    <source>
        <dbReference type="ARBA" id="ARBA00023225"/>
    </source>
</evidence>
<reference evidence="11" key="1">
    <citation type="submission" date="2016-10" db="EMBL/GenBank/DDBJ databases">
        <authorList>
            <person name="Varghese N."/>
            <person name="Submissions S."/>
        </authorList>
    </citation>
    <scope>NUCLEOTIDE SEQUENCE [LARGE SCALE GENOMIC DNA]</scope>
    <source>
        <strain evidence="11">CGMCC 1.3703</strain>
    </source>
</reference>
<keyword evidence="8" id="KW-0175">Coiled coil</keyword>
<dbReference type="AlphaFoldDB" id="A0A1H0MVV1"/>
<keyword evidence="10" id="KW-0966">Cell projection</keyword>
<sequence>MTSLSKDGPSLNSRVIGLRPVHIQEPYVQENEQEQKSLQINQELEQAQKDLAAARNQREQLIRSTEEEIESLKATWQEEKKVIENEAYQKGMDQGFRQGHKEGYDALQNKLSQANEIIQQAKASHDRMVTNSERSIVEVAMKTAEKILNVKLEEDPTLFLPVVKKVIEEVKGQPEVALYVHPEKYDFVHKQSDELERLITPSSHLSIYAEEELDPDACIVESQFGRLDGSIDTQLSELRQQLLSVANEEMGNE</sequence>
<comment type="function">
    <text evidence="1">Needed for flagellar regrowth and assembly.</text>
</comment>
<protein>
    <recommendedName>
        <fullName evidence="7">Flagellar assembly protein FliH</fullName>
    </recommendedName>
</protein>
<evidence type="ECO:0000313" key="11">
    <source>
        <dbReference type="Proteomes" id="UP000198860"/>
    </source>
</evidence>
<evidence type="ECO:0000256" key="2">
    <source>
        <dbReference type="ARBA" id="ARBA00006602"/>
    </source>
</evidence>
<keyword evidence="3" id="KW-0813">Transport</keyword>
<evidence type="ECO:0000256" key="7">
    <source>
        <dbReference type="NCBIfam" id="TIGR03825"/>
    </source>
</evidence>
<dbReference type="GO" id="GO:0015031">
    <property type="term" value="P:protein transport"/>
    <property type="evidence" value="ECO:0007669"/>
    <property type="project" value="UniProtKB-KW"/>
</dbReference>
<name>A0A1H0MVV1_HALAD</name>
<accession>A0A1H0MVV1</accession>